<dbReference type="InterPro" id="IPR036188">
    <property type="entry name" value="FAD/NAD-bd_sf"/>
</dbReference>
<keyword evidence="4" id="KW-0503">Monooxygenase</keyword>
<name>A0ABV5S112_9ACTN</name>
<dbReference type="SUPFAM" id="SSF51905">
    <property type="entry name" value="FAD/NAD(P)-binding domain"/>
    <property type="match status" value="1"/>
</dbReference>
<keyword evidence="7" id="KW-1185">Reference proteome</keyword>
<organism evidence="6 7">
    <name type="scientific">Nonomuraea helvata</name>
    <dbReference type="NCBI Taxonomy" id="37484"/>
    <lineage>
        <taxon>Bacteria</taxon>
        <taxon>Bacillati</taxon>
        <taxon>Actinomycetota</taxon>
        <taxon>Actinomycetes</taxon>
        <taxon>Streptosporangiales</taxon>
        <taxon>Streptosporangiaceae</taxon>
        <taxon>Nonomuraea</taxon>
    </lineage>
</organism>
<evidence type="ECO:0000313" key="6">
    <source>
        <dbReference type="EMBL" id="MFB9625365.1"/>
    </source>
</evidence>
<dbReference type="RefSeq" id="WP_344994612.1">
    <property type="nucleotide sequence ID" value="NZ_BAAAXV010000008.1"/>
</dbReference>
<protein>
    <submittedName>
        <fullName evidence="6">NAD(P)/FAD-dependent oxidoreductase</fullName>
    </submittedName>
</protein>
<evidence type="ECO:0000256" key="2">
    <source>
        <dbReference type="ARBA" id="ARBA00022827"/>
    </source>
</evidence>
<feature type="domain" description="FAD-binding" evidence="5">
    <location>
        <begin position="292"/>
        <end position="366"/>
    </location>
</feature>
<dbReference type="EMBL" id="JBHMBW010000015">
    <property type="protein sequence ID" value="MFB9625365.1"/>
    <property type="molecule type" value="Genomic_DNA"/>
</dbReference>
<evidence type="ECO:0000256" key="3">
    <source>
        <dbReference type="ARBA" id="ARBA00023002"/>
    </source>
</evidence>
<dbReference type="Pfam" id="PF01494">
    <property type="entry name" value="FAD_binding_3"/>
    <property type="match status" value="1"/>
</dbReference>
<keyword evidence="2" id="KW-0274">FAD</keyword>
<sequence>MSFHVLIAGGGIGGLTLAQGLRKAGISVAVYERDRAKDDRLQGYRIHISPKGCAALHECLPEELYDRFVATSGKPNTTLGFYDSDFSELLAIGDPDAPEHYIDSFKSVSRISLREVLLSELEGIVQYGKTFTRYEQRPDGRVRAYFDDGTHADGDLLVGAEGVNSRVRKQLLPEAERIDTGALSLSAKVPLDEETRKLLPRQLFAGSGFLFGPQGKAVFLAAHEFRTRGSVAKAPSGGLLLDNSADYIMWNIVTTWDKLGDRVELERMDGAGLQQVAFRALKGWSPRLHKLIARSDPGSISIFPLKSSTPVKPWQTTNVTLIGDAIHNMPPTAGVGANTAILDARLLCAHLIDHVNGRRTLLDAVHAYEVEMLDYAFKAVALAMRNLKMGVSASPVQRFLTKIMFRFFNAVPPLKKQMSAAMMK</sequence>
<evidence type="ECO:0000256" key="1">
    <source>
        <dbReference type="ARBA" id="ARBA00022630"/>
    </source>
</evidence>
<accession>A0ABV5S112</accession>
<keyword evidence="1" id="KW-0285">Flavoprotein</keyword>
<evidence type="ECO:0000259" key="5">
    <source>
        <dbReference type="Pfam" id="PF01494"/>
    </source>
</evidence>
<dbReference type="Gene3D" id="3.50.50.60">
    <property type="entry name" value="FAD/NAD(P)-binding domain"/>
    <property type="match status" value="1"/>
</dbReference>
<dbReference type="PRINTS" id="PR00420">
    <property type="entry name" value="RNGMNOXGNASE"/>
</dbReference>
<evidence type="ECO:0000313" key="7">
    <source>
        <dbReference type="Proteomes" id="UP001589532"/>
    </source>
</evidence>
<evidence type="ECO:0000256" key="4">
    <source>
        <dbReference type="ARBA" id="ARBA00023033"/>
    </source>
</evidence>
<comment type="caution">
    <text evidence="6">The sequence shown here is derived from an EMBL/GenBank/DDBJ whole genome shotgun (WGS) entry which is preliminary data.</text>
</comment>
<gene>
    <name evidence="6" type="ORF">ACFFSA_19935</name>
</gene>
<dbReference type="InterPro" id="IPR002938">
    <property type="entry name" value="FAD-bd"/>
</dbReference>
<reference evidence="6 7" key="1">
    <citation type="submission" date="2024-09" db="EMBL/GenBank/DDBJ databases">
        <authorList>
            <person name="Sun Q."/>
            <person name="Mori K."/>
        </authorList>
    </citation>
    <scope>NUCLEOTIDE SEQUENCE [LARGE SCALE GENOMIC DNA]</scope>
    <source>
        <strain evidence="6 7">JCM 3143</strain>
    </source>
</reference>
<keyword evidence="3" id="KW-0560">Oxidoreductase</keyword>
<dbReference type="Pfam" id="PF13450">
    <property type="entry name" value="NAD_binding_8"/>
    <property type="match status" value="1"/>
</dbReference>
<dbReference type="PANTHER" id="PTHR47178:SF5">
    <property type="entry name" value="FAD-BINDING DOMAIN-CONTAINING PROTEIN"/>
    <property type="match status" value="1"/>
</dbReference>
<dbReference type="Proteomes" id="UP001589532">
    <property type="component" value="Unassembled WGS sequence"/>
</dbReference>
<dbReference type="PANTHER" id="PTHR47178">
    <property type="entry name" value="MONOOXYGENASE, FAD-BINDING"/>
    <property type="match status" value="1"/>
</dbReference>
<proteinExistence type="predicted"/>